<evidence type="ECO:0000313" key="2">
    <source>
        <dbReference type="Proteomes" id="UP001054945"/>
    </source>
</evidence>
<comment type="caution">
    <text evidence="1">The sequence shown here is derived from an EMBL/GenBank/DDBJ whole genome shotgun (WGS) entry which is preliminary data.</text>
</comment>
<dbReference type="Proteomes" id="UP001054945">
    <property type="component" value="Unassembled WGS sequence"/>
</dbReference>
<sequence length="122" mass="14646">MQHKMSSTLTVNEKLEWLMKMAPKERKLRIFMHLEHSAIKYDDYVLLSFGNLLDPINWLETFPERKCEKKKTHHKMSSTLTVNEKLERFPLRLMKMAPKERKLRIFLHLKHSAIKYDDYGSG</sequence>
<gene>
    <name evidence="1" type="ORF">CEXT_584061</name>
</gene>
<dbReference type="AlphaFoldDB" id="A0AAV4SLB0"/>
<name>A0AAV4SLB0_CAEEX</name>
<organism evidence="1 2">
    <name type="scientific">Caerostris extrusa</name>
    <name type="common">Bark spider</name>
    <name type="synonym">Caerostris bankana</name>
    <dbReference type="NCBI Taxonomy" id="172846"/>
    <lineage>
        <taxon>Eukaryota</taxon>
        <taxon>Metazoa</taxon>
        <taxon>Ecdysozoa</taxon>
        <taxon>Arthropoda</taxon>
        <taxon>Chelicerata</taxon>
        <taxon>Arachnida</taxon>
        <taxon>Araneae</taxon>
        <taxon>Araneomorphae</taxon>
        <taxon>Entelegynae</taxon>
        <taxon>Araneoidea</taxon>
        <taxon>Araneidae</taxon>
        <taxon>Caerostris</taxon>
    </lineage>
</organism>
<reference evidence="1 2" key="1">
    <citation type="submission" date="2021-06" db="EMBL/GenBank/DDBJ databases">
        <title>Caerostris extrusa draft genome.</title>
        <authorList>
            <person name="Kono N."/>
            <person name="Arakawa K."/>
        </authorList>
    </citation>
    <scope>NUCLEOTIDE SEQUENCE [LARGE SCALE GENOMIC DNA]</scope>
</reference>
<evidence type="ECO:0000313" key="1">
    <source>
        <dbReference type="EMBL" id="GIY34875.1"/>
    </source>
</evidence>
<dbReference type="EMBL" id="BPLR01009824">
    <property type="protein sequence ID" value="GIY34875.1"/>
    <property type="molecule type" value="Genomic_DNA"/>
</dbReference>
<proteinExistence type="predicted"/>
<protein>
    <submittedName>
        <fullName evidence="1">Uncharacterized protein</fullName>
    </submittedName>
</protein>
<keyword evidence="2" id="KW-1185">Reference proteome</keyword>
<accession>A0AAV4SLB0</accession>